<keyword evidence="3" id="KW-1185">Reference proteome</keyword>
<comment type="caution">
    <text evidence="2">The sequence shown here is derived from an EMBL/GenBank/DDBJ whole genome shotgun (WGS) entry which is preliminary data.</text>
</comment>
<dbReference type="Proteomes" id="UP001501822">
    <property type="component" value="Unassembled WGS sequence"/>
</dbReference>
<dbReference type="EMBL" id="BAAABM010000066">
    <property type="protein sequence ID" value="GAA0369115.1"/>
    <property type="molecule type" value="Genomic_DNA"/>
</dbReference>
<evidence type="ECO:0000256" key="1">
    <source>
        <dbReference type="SAM" id="MobiDB-lite"/>
    </source>
</evidence>
<sequence length="70" mass="7224">MGAPSCEGGGLGGIGRPGDAVPEVAGSADTWWRGGDSLVALYTGEAEHFAVPRYRTALIYSGLDDWGLRG</sequence>
<evidence type="ECO:0000313" key="3">
    <source>
        <dbReference type="Proteomes" id="UP001501822"/>
    </source>
</evidence>
<accession>A0ABN0XPC2</accession>
<feature type="compositionally biased region" description="Gly residues" evidence="1">
    <location>
        <begin position="7"/>
        <end position="16"/>
    </location>
</feature>
<feature type="region of interest" description="Disordered" evidence="1">
    <location>
        <begin position="1"/>
        <end position="20"/>
    </location>
</feature>
<evidence type="ECO:0000313" key="2">
    <source>
        <dbReference type="EMBL" id="GAA0369115.1"/>
    </source>
</evidence>
<reference evidence="2 3" key="1">
    <citation type="journal article" date="2019" name="Int. J. Syst. Evol. Microbiol.">
        <title>The Global Catalogue of Microorganisms (GCM) 10K type strain sequencing project: providing services to taxonomists for standard genome sequencing and annotation.</title>
        <authorList>
            <consortium name="The Broad Institute Genomics Platform"/>
            <consortium name="The Broad Institute Genome Sequencing Center for Infectious Disease"/>
            <person name="Wu L."/>
            <person name="Ma J."/>
        </authorList>
    </citation>
    <scope>NUCLEOTIDE SEQUENCE [LARGE SCALE GENOMIC DNA]</scope>
    <source>
        <strain evidence="2 3">JCM 3146</strain>
    </source>
</reference>
<protein>
    <submittedName>
        <fullName evidence="2">Uncharacterized protein</fullName>
    </submittedName>
</protein>
<gene>
    <name evidence="2" type="ORF">GCM10010151_68810</name>
</gene>
<proteinExistence type="predicted"/>
<name>A0ABN0XPC2_9ACTN</name>
<organism evidence="2 3">
    <name type="scientific">Actinoallomurus spadix</name>
    <dbReference type="NCBI Taxonomy" id="79912"/>
    <lineage>
        <taxon>Bacteria</taxon>
        <taxon>Bacillati</taxon>
        <taxon>Actinomycetota</taxon>
        <taxon>Actinomycetes</taxon>
        <taxon>Streptosporangiales</taxon>
        <taxon>Thermomonosporaceae</taxon>
        <taxon>Actinoallomurus</taxon>
    </lineage>
</organism>